<name>A0AAW1TSZ1_9CUCU</name>
<protein>
    <recommendedName>
        <fullName evidence="17">DNA helicase MCM9</fullName>
        <ecNumber evidence="3">3.6.4.12</ecNumber>
    </recommendedName>
    <alternativeName>
        <fullName evidence="18">Minichromosome maintenance 9</fullName>
    </alternativeName>
    <alternativeName>
        <fullName evidence="21">Probable DNA helicase MCM9</fullName>
    </alternativeName>
</protein>
<dbReference type="AlphaFoldDB" id="A0AAW1TSZ1"/>
<evidence type="ECO:0000256" key="16">
    <source>
        <dbReference type="ARBA" id="ARBA00023254"/>
    </source>
</evidence>
<dbReference type="Pfam" id="PF17207">
    <property type="entry name" value="MCM_OB"/>
    <property type="match status" value="1"/>
</dbReference>
<evidence type="ECO:0000256" key="13">
    <source>
        <dbReference type="ARBA" id="ARBA00023125"/>
    </source>
</evidence>
<reference evidence="24 25" key="1">
    <citation type="submission" date="2023-03" db="EMBL/GenBank/DDBJ databases">
        <title>Genome insight into feeding habits of ladybird beetles.</title>
        <authorList>
            <person name="Li H.-S."/>
            <person name="Huang Y.-H."/>
            <person name="Pang H."/>
        </authorList>
    </citation>
    <scope>NUCLEOTIDE SEQUENCE [LARGE SCALE GENOMIC DNA]</scope>
    <source>
        <strain evidence="24">SYSU_2023b</strain>
        <tissue evidence="24">Whole body</tissue>
    </source>
</reference>
<proteinExistence type="inferred from homology"/>
<keyword evidence="16" id="KW-0469">Meiosis</keyword>
<dbReference type="InterPro" id="IPR027417">
    <property type="entry name" value="P-loop_NTPase"/>
</dbReference>
<keyword evidence="14" id="KW-0234">DNA repair</keyword>
<organism evidence="24 25">
    <name type="scientific">Henosepilachna vigintioctopunctata</name>
    <dbReference type="NCBI Taxonomy" id="420089"/>
    <lineage>
        <taxon>Eukaryota</taxon>
        <taxon>Metazoa</taxon>
        <taxon>Ecdysozoa</taxon>
        <taxon>Arthropoda</taxon>
        <taxon>Hexapoda</taxon>
        <taxon>Insecta</taxon>
        <taxon>Pterygota</taxon>
        <taxon>Neoptera</taxon>
        <taxon>Endopterygota</taxon>
        <taxon>Coleoptera</taxon>
        <taxon>Polyphaga</taxon>
        <taxon>Cucujiformia</taxon>
        <taxon>Coccinelloidea</taxon>
        <taxon>Coccinellidae</taxon>
        <taxon>Epilachninae</taxon>
        <taxon>Epilachnini</taxon>
        <taxon>Henosepilachna</taxon>
    </lineage>
</organism>
<evidence type="ECO:0000256" key="4">
    <source>
        <dbReference type="ARBA" id="ARBA00022705"/>
    </source>
</evidence>
<comment type="similarity">
    <text evidence="2 22">Belongs to the MCM family.</text>
</comment>
<evidence type="ECO:0000256" key="21">
    <source>
        <dbReference type="ARBA" id="ARBA00069557"/>
    </source>
</evidence>
<keyword evidence="10" id="KW-0347">Helicase</keyword>
<keyword evidence="11" id="KW-0862">Zinc</keyword>
<evidence type="ECO:0000256" key="17">
    <source>
        <dbReference type="ARBA" id="ARBA00041085"/>
    </source>
</evidence>
<dbReference type="InterPro" id="IPR001208">
    <property type="entry name" value="MCM_dom"/>
</dbReference>
<comment type="caution">
    <text evidence="24">The sequence shown here is derived from an EMBL/GenBank/DDBJ whole genome shotgun (WGS) entry which is preliminary data.</text>
</comment>
<evidence type="ECO:0000256" key="1">
    <source>
        <dbReference type="ARBA" id="ARBA00004123"/>
    </source>
</evidence>
<keyword evidence="6 22" id="KW-0547">Nucleotide-binding</keyword>
<evidence type="ECO:0000256" key="9">
    <source>
        <dbReference type="ARBA" id="ARBA00022801"/>
    </source>
</evidence>
<dbReference type="SUPFAM" id="SSF52540">
    <property type="entry name" value="P-loop containing nucleoside triphosphate hydrolases"/>
    <property type="match status" value="1"/>
</dbReference>
<dbReference type="GO" id="GO:0005634">
    <property type="term" value="C:nucleus"/>
    <property type="evidence" value="ECO:0007669"/>
    <property type="project" value="UniProtKB-SubCell"/>
</dbReference>
<comment type="catalytic activity">
    <reaction evidence="19">
        <text>ATP + H2O = ADP + phosphate + H(+)</text>
        <dbReference type="Rhea" id="RHEA:13065"/>
        <dbReference type="ChEBI" id="CHEBI:15377"/>
        <dbReference type="ChEBI" id="CHEBI:15378"/>
        <dbReference type="ChEBI" id="CHEBI:30616"/>
        <dbReference type="ChEBI" id="CHEBI:43474"/>
        <dbReference type="ChEBI" id="CHEBI:456216"/>
        <dbReference type="EC" id="3.6.4.12"/>
    </reaction>
</comment>
<comment type="function">
    <text evidence="20">Probable DNA helicase that may play a role in DNA repair during meiosis.</text>
</comment>
<dbReference type="Gene3D" id="2.40.50.140">
    <property type="entry name" value="Nucleic acid-binding proteins"/>
    <property type="match status" value="1"/>
</dbReference>
<evidence type="ECO:0000256" key="6">
    <source>
        <dbReference type="ARBA" id="ARBA00022741"/>
    </source>
</evidence>
<dbReference type="GO" id="GO:0000724">
    <property type="term" value="P:double-strand break repair via homologous recombination"/>
    <property type="evidence" value="ECO:0007669"/>
    <property type="project" value="TreeGrafter"/>
</dbReference>
<dbReference type="EMBL" id="JARQZJ010000005">
    <property type="protein sequence ID" value="KAK9871202.1"/>
    <property type="molecule type" value="Genomic_DNA"/>
</dbReference>
<keyword evidence="15" id="KW-0539">Nucleus</keyword>
<keyword evidence="12 22" id="KW-0067">ATP-binding</keyword>
<keyword evidence="9" id="KW-0378">Hydrolase</keyword>
<keyword evidence="8" id="KW-0863">Zinc-finger</keyword>
<dbReference type="PROSITE" id="PS50051">
    <property type="entry name" value="MCM_2"/>
    <property type="match status" value="1"/>
</dbReference>
<evidence type="ECO:0000256" key="2">
    <source>
        <dbReference type="ARBA" id="ARBA00008010"/>
    </source>
</evidence>
<evidence type="ECO:0000256" key="15">
    <source>
        <dbReference type="ARBA" id="ARBA00023242"/>
    </source>
</evidence>
<accession>A0AAW1TSZ1</accession>
<dbReference type="PANTHER" id="PTHR11630">
    <property type="entry name" value="DNA REPLICATION LICENSING FACTOR MCM FAMILY MEMBER"/>
    <property type="match status" value="1"/>
</dbReference>
<dbReference type="GO" id="GO:0003697">
    <property type="term" value="F:single-stranded DNA binding"/>
    <property type="evidence" value="ECO:0007669"/>
    <property type="project" value="TreeGrafter"/>
</dbReference>
<dbReference type="Gene3D" id="3.40.50.300">
    <property type="entry name" value="P-loop containing nucleotide triphosphate hydrolases"/>
    <property type="match status" value="1"/>
</dbReference>
<evidence type="ECO:0000256" key="5">
    <source>
        <dbReference type="ARBA" id="ARBA00022723"/>
    </source>
</evidence>
<dbReference type="InterPro" id="IPR058768">
    <property type="entry name" value="MCM9_N"/>
</dbReference>
<evidence type="ECO:0000256" key="19">
    <source>
        <dbReference type="ARBA" id="ARBA00047995"/>
    </source>
</evidence>
<dbReference type="Pfam" id="PF26066">
    <property type="entry name" value="MCM9_N"/>
    <property type="match status" value="1"/>
</dbReference>
<comment type="subcellular location">
    <subcellularLocation>
        <location evidence="1">Nucleus</location>
    </subcellularLocation>
</comment>
<evidence type="ECO:0000313" key="25">
    <source>
        <dbReference type="Proteomes" id="UP001431783"/>
    </source>
</evidence>
<evidence type="ECO:0000256" key="11">
    <source>
        <dbReference type="ARBA" id="ARBA00022833"/>
    </source>
</evidence>
<evidence type="ECO:0000256" key="18">
    <source>
        <dbReference type="ARBA" id="ARBA00042301"/>
    </source>
</evidence>
<evidence type="ECO:0000256" key="3">
    <source>
        <dbReference type="ARBA" id="ARBA00012551"/>
    </source>
</evidence>
<keyword evidence="25" id="KW-1185">Reference proteome</keyword>
<dbReference type="GO" id="GO:0017116">
    <property type="term" value="F:single-stranded DNA helicase activity"/>
    <property type="evidence" value="ECO:0007669"/>
    <property type="project" value="TreeGrafter"/>
</dbReference>
<sequence length="745" mass="83847">MYHNYLITQHRSELYNILENEDDQIHFSININFIVLFDNDPNIGNRVLTEADSTLEELDNAAIIAQKSLIVDFNANGKYASIKQNVHCRVYGLPVCPELHRTIFPKNCDATKFLQVSGTVVRISAVKLLEYKREYICSKCKYKTISKAMLENKYIIIPPKKCSNPDGNCNGSNMLNTGDLQSKFCKDYQEIKIQEQVSQLCFGSMPCSLWVTLEHDLVDTCKPGDNVTICGIVQRRWSPFIAGKKIEIELILKANHIQINNTCGLPNIVTPEIKEVFTQFWNRYGELPVVGRDIILKSFCPQIFGLHIVKLAIAVVLAGGSEAKNDSTGVKTRSEPHLLLVGDPGTGKSQLLRFASKVVPRSVLTTGVGSTAAGLTVTAIMEDGEWQLEGGALVLADGGICCIDEFNSMKEHDRTSIHEAMEQQTISVAKASIVCKLSTRCSILAATNPKGNIDPIQPLCMNLALATPLLSRFDLILMIRDTVHEEWDSLVADYILKDPEKNISKFTKSQDWTLEMLQAYFTIIKKIHPPLTEEANRILGSYYQLQRRQSFRNKSRTTVRLLDSLIRLSQGHARLMFHKSVYIVDAIMAVVLVEIGMGYQEESVLNLDINVHSSFPENSMENYITLMNNVLEKLNLPDILHQEMSMLENVQSLIQKESKVRTESRYFHDINKEKSDAKVNIEQINITEEKYSNITNNVHQTKVSVSNGPSGKSDTNTNDFIMGHHSQADNIFQDQDAIENLDLEL</sequence>
<evidence type="ECO:0000313" key="24">
    <source>
        <dbReference type="EMBL" id="KAK9871202.1"/>
    </source>
</evidence>
<dbReference type="GO" id="GO:0016787">
    <property type="term" value="F:hydrolase activity"/>
    <property type="evidence" value="ECO:0007669"/>
    <property type="project" value="UniProtKB-KW"/>
</dbReference>
<feature type="domain" description="MCM C-terminal AAA(+) ATPase" evidence="23">
    <location>
        <begin position="291"/>
        <end position="495"/>
    </location>
</feature>
<dbReference type="Pfam" id="PF17855">
    <property type="entry name" value="MCM_lid"/>
    <property type="match status" value="1"/>
</dbReference>
<dbReference type="SUPFAM" id="SSF50249">
    <property type="entry name" value="Nucleic acid-binding proteins"/>
    <property type="match status" value="1"/>
</dbReference>
<dbReference type="InterPro" id="IPR003593">
    <property type="entry name" value="AAA+_ATPase"/>
</dbReference>
<dbReference type="GO" id="GO:0051321">
    <property type="term" value="P:meiotic cell cycle"/>
    <property type="evidence" value="ECO:0007669"/>
    <property type="project" value="UniProtKB-KW"/>
</dbReference>
<dbReference type="EC" id="3.6.4.12" evidence="3"/>
<dbReference type="InterPro" id="IPR041562">
    <property type="entry name" value="MCM_lid"/>
</dbReference>
<dbReference type="InterPro" id="IPR018525">
    <property type="entry name" value="MCM_CS"/>
</dbReference>
<evidence type="ECO:0000256" key="20">
    <source>
        <dbReference type="ARBA" id="ARBA00059876"/>
    </source>
</evidence>
<dbReference type="Proteomes" id="UP001431783">
    <property type="component" value="Unassembled WGS sequence"/>
</dbReference>
<evidence type="ECO:0000256" key="22">
    <source>
        <dbReference type="RuleBase" id="RU004070"/>
    </source>
</evidence>
<dbReference type="GO" id="GO:0005524">
    <property type="term" value="F:ATP binding"/>
    <property type="evidence" value="ECO:0007669"/>
    <property type="project" value="UniProtKB-KW"/>
</dbReference>
<dbReference type="Pfam" id="PF00493">
    <property type="entry name" value="MCM"/>
    <property type="match status" value="1"/>
</dbReference>
<dbReference type="PANTHER" id="PTHR11630:SF48">
    <property type="entry name" value="DNA HELICASE MCM9"/>
    <property type="match status" value="1"/>
</dbReference>
<keyword evidence="5" id="KW-0479">Metal-binding</keyword>
<dbReference type="PROSITE" id="PS00847">
    <property type="entry name" value="MCM_1"/>
    <property type="match status" value="1"/>
</dbReference>
<dbReference type="InterPro" id="IPR031327">
    <property type="entry name" value="MCM"/>
</dbReference>
<dbReference type="InterPro" id="IPR012340">
    <property type="entry name" value="NA-bd_OB-fold"/>
</dbReference>
<dbReference type="GO" id="GO:0042555">
    <property type="term" value="C:MCM complex"/>
    <property type="evidence" value="ECO:0007669"/>
    <property type="project" value="TreeGrafter"/>
</dbReference>
<keyword evidence="4" id="KW-0235">DNA replication</keyword>
<dbReference type="GO" id="GO:0008270">
    <property type="term" value="F:zinc ion binding"/>
    <property type="evidence" value="ECO:0007669"/>
    <property type="project" value="UniProtKB-KW"/>
</dbReference>
<evidence type="ECO:0000256" key="7">
    <source>
        <dbReference type="ARBA" id="ARBA00022763"/>
    </source>
</evidence>
<dbReference type="PRINTS" id="PR01657">
    <property type="entry name" value="MCMFAMILY"/>
</dbReference>
<evidence type="ECO:0000256" key="12">
    <source>
        <dbReference type="ARBA" id="ARBA00022840"/>
    </source>
</evidence>
<evidence type="ECO:0000256" key="14">
    <source>
        <dbReference type="ARBA" id="ARBA00023204"/>
    </source>
</evidence>
<evidence type="ECO:0000259" key="23">
    <source>
        <dbReference type="PROSITE" id="PS50051"/>
    </source>
</evidence>
<evidence type="ECO:0000256" key="10">
    <source>
        <dbReference type="ARBA" id="ARBA00022806"/>
    </source>
</evidence>
<dbReference type="InterPro" id="IPR033762">
    <property type="entry name" value="MCM_OB"/>
</dbReference>
<keyword evidence="13 22" id="KW-0238">DNA-binding</keyword>
<dbReference type="GO" id="GO:0006260">
    <property type="term" value="P:DNA replication"/>
    <property type="evidence" value="ECO:0007669"/>
    <property type="project" value="InterPro"/>
</dbReference>
<dbReference type="FunFam" id="3.40.50.300:FF:002270">
    <property type="entry name" value="Probable DNA helicase MCM9"/>
    <property type="match status" value="1"/>
</dbReference>
<keyword evidence="7" id="KW-0227">DNA damage</keyword>
<gene>
    <name evidence="24" type="ORF">WA026_011483</name>
</gene>
<dbReference type="SMART" id="SM00382">
    <property type="entry name" value="AAA"/>
    <property type="match status" value="1"/>
</dbReference>
<evidence type="ECO:0000256" key="8">
    <source>
        <dbReference type="ARBA" id="ARBA00022771"/>
    </source>
</evidence>
<dbReference type="SMART" id="SM00350">
    <property type="entry name" value="MCM"/>
    <property type="match status" value="1"/>
</dbReference>